<comment type="caution">
    <text evidence="7">The sequence shown here is derived from an EMBL/GenBank/DDBJ whole genome shotgun (WGS) entry which is preliminary data.</text>
</comment>
<evidence type="ECO:0000259" key="6">
    <source>
        <dbReference type="PROSITE" id="PS51123"/>
    </source>
</evidence>
<feature type="domain" description="OmpA-like" evidence="6">
    <location>
        <begin position="101"/>
        <end position="211"/>
    </location>
</feature>
<dbReference type="InterPro" id="IPR006664">
    <property type="entry name" value="OMP_bac"/>
</dbReference>
<evidence type="ECO:0000256" key="2">
    <source>
        <dbReference type="ARBA" id="ARBA00023136"/>
    </source>
</evidence>
<keyword evidence="3" id="KW-0998">Cell outer membrane</keyword>
<evidence type="ECO:0000256" key="1">
    <source>
        <dbReference type="ARBA" id="ARBA00004442"/>
    </source>
</evidence>
<evidence type="ECO:0000256" key="4">
    <source>
        <dbReference type="PROSITE-ProRule" id="PRU00473"/>
    </source>
</evidence>
<dbReference type="PANTHER" id="PTHR30329">
    <property type="entry name" value="STATOR ELEMENT OF FLAGELLAR MOTOR COMPLEX"/>
    <property type="match status" value="1"/>
</dbReference>
<dbReference type="InterPro" id="IPR036737">
    <property type="entry name" value="OmpA-like_sf"/>
</dbReference>
<dbReference type="InterPro" id="IPR006665">
    <property type="entry name" value="OmpA-like"/>
</dbReference>
<evidence type="ECO:0000313" key="8">
    <source>
        <dbReference type="Proteomes" id="UP000199541"/>
    </source>
</evidence>
<feature type="signal peptide" evidence="5">
    <location>
        <begin position="1"/>
        <end position="29"/>
    </location>
</feature>
<keyword evidence="8" id="KW-1185">Reference proteome</keyword>
<evidence type="ECO:0000256" key="5">
    <source>
        <dbReference type="SAM" id="SignalP"/>
    </source>
</evidence>
<dbReference type="PANTHER" id="PTHR30329:SF21">
    <property type="entry name" value="LIPOPROTEIN YIAD-RELATED"/>
    <property type="match status" value="1"/>
</dbReference>
<proteinExistence type="predicted"/>
<dbReference type="EMBL" id="FNOB01000003">
    <property type="protein sequence ID" value="SDW42742.1"/>
    <property type="molecule type" value="Genomic_DNA"/>
</dbReference>
<name>A0A1H2TFU7_9RHOB</name>
<evidence type="ECO:0000313" key="7">
    <source>
        <dbReference type="EMBL" id="SDW42742.1"/>
    </source>
</evidence>
<dbReference type="Proteomes" id="UP000199541">
    <property type="component" value="Unassembled WGS sequence"/>
</dbReference>
<dbReference type="Gene3D" id="3.30.1330.60">
    <property type="entry name" value="OmpA-like domain"/>
    <property type="match status" value="1"/>
</dbReference>
<dbReference type="PRINTS" id="PR01021">
    <property type="entry name" value="OMPADOMAIN"/>
</dbReference>
<evidence type="ECO:0000256" key="3">
    <source>
        <dbReference type="ARBA" id="ARBA00023237"/>
    </source>
</evidence>
<organism evidence="7 8">
    <name type="scientific">Allgaiera indica</name>
    <dbReference type="NCBI Taxonomy" id="765699"/>
    <lineage>
        <taxon>Bacteria</taxon>
        <taxon>Pseudomonadati</taxon>
        <taxon>Pseudomonadota</taxon>
        <taxon>Alphaproteobacteria</taxon>
        <taxon>Rhodobacterales</taxon>
        <taxon>Paracoccaceae</taxon>
        <taxon>Allgaiera</taxon>
    </lineage>
</organism>
<gene>
    <name evidence="7" type="ORF">SAMN05444006_103187</name>
</gene>
<keyword evidence="2 4" id="KW-0472">Membrane</keyword>
<reference evidence="7 8" key="1">
    <citation type="submission" date="2016-10" db="EMBL/GenBank/DDBJ databases">
        <authorList>
            <person name="Varghese N."/>
            <person name="Submissions S."/>
        </authorList>
    </citation>
    <scope>NUCLEOTIDE SEQUENCE [LARGE SCALE GENOMIC DNA]</scope>
    <source>
        <strain evidence="7 8">DSM 24802</strain>
    </source>
</reference>
<accession>A0A1H2TFU7</accession>
<dbReference type="InterPro" id="IPR050330">
    <property type="entry name" value="Bact_OuterMem_StrucFunc"/>
</dbReference>
<keyword evidence="5" id="KW-0732">Signal</keyword>
<dbReference type="Pfam" id="PF00691">
    <property type="entry name" value="OmpA"/>
    <property type="match status" value="1"/>
</dbReference>
<dbReference type="SUPFAM" id="SSF103088">
    <property type="entry name" value="OmpA-like"/>
    <property type="match status" value="1"/>
</dbReference>
<feature type="chain" id="PRO_5045152971" evidence="5">
    <location>
        <begin position="30"/>
        <end position="211"/>
    </location>
</feature>
<sequence length="211" mass="23092">MFSRRFRAGLAALGAALLVFGMTGGTAQAGGTPGLYQPNGRVAPPAPARTSAATPETRTGEIYIPTIWIDPDGCEHWAMDDGAEGFMDIRLTRDGKPICHRVKTCAVMDSDQLFHTASARISTEGRRKLAHFFTHAKAFSYEINGHTDSRGSDAYNMGLSKRRAMAVARVARSVGARIATVRWYGERDPRVPNTSAHNMALNRRVEIECIR</sequence>
<comment type="subcellular location">
    <subcellularLocation>
        <location evidence="1">Cell outer membrane</location>
    </subcellularLocation>
</comment>
<dbReference type="PROSITE" id="PS51123">
    <property type="entry name" value="OMPA_2"/>
    <property type="match status" value="1"/>
</dbReference>
<protein>
    <submittedName>
        <fullName evidence="7">OmpA family protein</fullName>
    </submittedName>
</protein>
<dbReference type="CDD" id="cd07185">
    <property type="entry name" value="OmpA_C-like"/>
    <property type="match status" value="1"/>
</dbReference>